<accession>A0A5B8Y717</accession>
<feature type="signal peptide" evidence="1">
    <location>
        <begin position="1"/>
        <end position="16"/>
    </location>
</feature>
<keyword evidence="3" id="KW-1185">Reference proteome</keyword>
<feature type="chain" id="PRO_5030106554" description="DUF4403 family protein" evidence="1">
    <location>
        <begin position="17"/>
        <end position="507"/>
    </location>
</feature>
<evidence type="ECO:0000313" key="3">
    <source>
        <dbReference type="Proteomes" id="UP000315995"/>
    </source>
</evidence>
<keyword evidence="1" id="KW-0732">Signal</keyword>
<protein>
    <recommendedName>
        <fullName evidence="4">DUF4403 family protein</fullName>
    </recommendedName>
</protein>
<name>A0A4Y6PW91_PERCE</name>
<sequence length="507" mass="54548">MRLPVLHPTLLLAALAATMLLPSGCDDVRFQPGARSAQPPVFQPRTMRSLVSPQGLERLYRAEHPGGITLAYPSETSDAFGLDLTLGPIDRQVSVQTWQVDAQPDALTVNIESNNVAVTVPVRIAEGVGARICRYSVEADRASIESDVALGHDGDVPTFEAVGGRTVDLSNPQVSLIGDCRPLEAQAEDDAFAVEQLFVDYLERAWTESGRKAIAIAPLDSLGLVHSVVGLQRLSSFENRRGQLQVSGRVTQSNGSSLSPEGFDVDLDMALNSRRADCAPARDPEAPATLSADEVPAAEVERAGADVGIAVAAPLVLRLAQTSTLAGFGCRGLENLSFDGGGSNVATDDLMLEDVGLGELPIGAWVEPVVVPGELPELEMDPVNGTIELAWNDLSVDLYAQMQEVPVRIAQVTATVIVSLRPTERLDSIAFTVDSVFVSAASVQSQWSYEVPFDSDLVRWTRRTMMLVLEDAFSLPIPLDPSAPLHLIDSQVRANDVLLFFEFDRLF</sequence>
<dbReference type="EMBL" id="CP041186">
    <property type="protein sequence ID" value="QDG52513.1"/>
    <property type="molecule type" value="Genomic_DNA"/>
</dbReference>
<accession>A0A4Y6PW91</accession>
<dbReference type="RefSeq" id="WP_141198983.1">
    <property type="nucleotide sequence ID" value="NZ_CP041186.1"/>
</dbReference>
<dbReference type="Proteomes" id="UP000315995">
    <property type="component" value="Chromosome"/>
</dbReference>
<evidence type="ECO:0000256" key="1">
    <source>
        <dbReference type="SAM" id="SignalP"/>
    </source>
</evidence>
<evidence type="ECO:0008006" key="4">
    <source>
        <dbReference type="Google" id="ProtNLM"/>
    </source>
</evidence>
<organism evidence="2 3">
    <name type="scientific">Persicimonas caeni</name>
    <dbReference type="NCBI Taxonomy" id="2292766"/>
    <lineage>
        <taxon>Bacteria</taxon>
        <taxon>Deltaproteobacteria</taxon>
        <taxon>Bradymonadales</taxon>
        <taxon>Bradymonadaceae</taxon>
        <taxon>Persicimonas</taxon>
    </lineage>
</organism>
<dbReference type="AlphaFoldDB" id="A0A4Y6PW91"/>
<reference evidence="2 3" key="1">
    <citation type="submission" date="2019-06" db="EMBL/GenBank/DDBJ databases">
        <title>Persicimonas caeni gen. nov., sp. nov., a predatory bacterium isolated from solar saltern.</title>
        <authorList>
            <person name="Wang S."/>
        </authorList>
    </citation>
    <scope>NUCLEOTIDE SEQUENCE [LARGE SCALE GENOMIC DNA]</scope>
    <source>
        <strain evidence="2 3">YN101</strain>
    </source>
</reference>
<evidence type="ECO:0000313" key="2">
    <source>
        <dbReference type="EMBL" id="QDG52513.1"/>
    </source>
</evidence>
<gene>
    <name evidence="2" type="ORF">FIV42_17765</name>
</gene>
<proteinExistence type="predicted"/>